<keyword evidence="8 9" id="KW-0472">Membrane</keyword>
<evidence type="ECO:0000256" key="8">
    <source>
        <dbReference type="ARBA" id="ARBA00023136"/>
    </source>
</evidence>
<dbReference type="InterPro" id="IPR050352">
    <property type="entry name" value="ABCG_transporters"/>
</dbReference>
<feature type="signal peptide" evidence="10">
    <location>
        <begin position="1"/>
        <end position="26"/>
    </location>
</feature>
<evidence type="ECO:0000259" key="11">
    <source>
        <dbReference type="PROSITE" id="PS50893"/>
    </source>
</evidence>
<keyword evidence="3" id="KW-0813">Transport</keyword>
<feature type="transmembrane region" description="Helical" evidence="9">
    <location>
        <begin position="985"/>
        <end position="1002"/>
    </location>
</feature>
<proteinExistence type="inferred from homology"/>
<dbReference type="PROSITE" id="PS50893">
    <property type="entry name" value="ABC_TRANSPORTER_2"/>
    <property type="match status" value="1"/>
</dbReference>
<dbReference type="GO" id="GO:0055085">
    <property type="term" value="P:transmembrane transport"/>
    <property type="evidence" value="ECO:0000318"/>
    <property type="project" value="GO_Central"/>
</dbReference>
<protein>
    <submittedName>
        <fullName evidence="12">ABC transporter G family</fullName>
    </submittedName>
</protein>
<feature type="transmembrane region" description="Helical" evidence="9">
    <location>
        <begin position="936"/>
        <end position="956"/>
    </location>
</feature>
<dbReference type="Pfam" id="PF00005">
    <property type="entry name" value="ABC_tran"/>
    <property type="match status" value="1"/>
</dbReference>
<dbReference type="FunFam" id="3.40.50.300:FF:000367">
    <property type="entry name" value="ABC transporter G family member 24"/>
    <property type="match status" value="1"/>
</dbReference>
<dbReference type="InterPro" id="IPR003593">
    <property type="entry name" value="AAA+_ATPase"/>
</dbReference>
<dbReference type="PANTHER" id="PTHR48041:SF91">
    <property type="entry name" value="ABC TRANSPORTER G FAMILY MEMBER 28"/>
    <property type="match status" value="1"/>
</dbReference>
<feature type="domain" description="ABC transporter" evidence="11">
    <location>
        <begin position="528"/>
        <end position="768"/>
    </location>
</feature>
<reference evidence="12 13" key="1">
    <citation type="journal article" date="2014" name="Nat. Commun.">
        <title>Klebsormidium flaccidum genome reveals primary factors for plant terrestrial adaptation.</title>
        <authorList>
            <person name="Hori K."/>
            <person name="Maruyama F."/>
            <person name="Fujisawa T."/>
            <person name="Togashi T."/>
            <person name="Yamamoto N."/>
            <person name="Seo M."/>
            <person name="Sato S."/>
            <person name="Yamada T."/>
            <person name="Mori H."/>
            <person name="Tajima N."/>
            <person name="Moriyama T."/>
            <person name="Ikeuchi M."/>
            <person name="Watanabe M."/>
            <person name="Wada H."/>
            <person name="Kobayashi K."/>
            <person name="Saito M."/>
            <person name="Masuda T."/>
            <person name="Sasaki-Sekimoto Y."/>
            <person name="Mashiguchi K."/>
            <person name="Awai K."/>
            <person name="Shimojima M."/>
            <person name="Masuda S."/>
            <person name="Iwai M."/>
            <person name="Nobusawa T."/>
            <person name="Narise T."/>
            <person name="Kondo S."/>
            <person name="Saito H."/>
            <person name="Sato R."/>
            <person name="Murakawa M."/>
            <person name="Ihara Y."/>
            <person name="Oshima-Yamada Y."/>
            <person name="Ohtaka K."/>
            <person name="Satoh M."/>
            <person name="Sonobe K."/>
            <person name="Ishii M."/>
            <person name="Ohtani R."/>
            <person name="Kanamori-Sato M."/>
            <person name="Honoki R."/>
            <person name="Miyazaki D."/>
            <person name="Mochizuki H."/>
            <person name="Umetsu J."/>
            <person name="Higashi K."/>
            <person name="Shibata D."/>
            <person name="Kamiya Y."/>
            <person name="Sato N."/>
            <person name="Nakamura Y."/>
            <person name="Tabata S."/>
            <person name="Ida S."/>
            <person name="Kurokawa K."/>
            <person name="Ohta H."/>
        </authorList>
    </citation>
    <scope>NUCLEOTIDE SEQUENCE [LARGE SCALE GENOMIC DNA]</scope>
    <source>
        <strain evidence="12 13">NIES-2285</strain>
    </source>
</reference>
<feature type="chain" id="PRO_5013299259" evidence="10">
    <location>
        <begin position="27"/>
        <end position="1140"/>
    </location>
</feature>
<accession>A0A1Y1IBX8</accession>
<dbReference type="OMA" id="CIMILIL"/>
<dbReference type="CDD" id="cd03213">
    <property type="entry name" value="ABCG_EPDR"/>
    <property type="match status" value="1"/>
</dbReference>
<organism evidence="12 13">
    <name type="scientific">Klebsormidium nitens</name>
    <name type="common">Green alga</name>
    <name type="synonym">Ulothrix nitens</name>
    <dbReference type="NCBI Taxonomy" id="105231"/>
    <lineage>
        <taxon>Eukaryota</taxon>
        <taxon>Viridiplantae</taxon>
        <taxon>Streptophyta</taxon>
        <taxon>Klebsormidiophyceae</taxon>
        <taxon>Klebsormidiales</taxon>
        <taxon>Klebsormidiaceae</taxon>
        <taxon>Klebsormidium</taxon>
    </lineage>
</organism>
<dbReference type="GO" id="GO:0140359">
    <property type="term" value="F:ABC-type transporter activity"/>
    <property type="evidence" value="ECO:0007669"/>
    <property type="project" value="InterPro"/>
</dbReference>
<dbReference type="OrthoDB" id="66620at2759"/>
<keyword evidence="6" id="KW-0067">ATP-binding</keyword>
<dbReference type="Gene3D" id="3.40.50.300">
    <property type="entry name" value="P-loop containing nucleotide triphosphate hydrolases"/>
    <property type="match status" value="1"/>
</dbReference>
<evidence type="ECO:0000256" key="10">
    <source>
        <dbReference type="SAM" id="SignalP"/>
    </source>
</evidence>
<feature type="transmembrane region" description="Helical" evidence="9">
    <location>
        <begin position="1037"/>
        <end position="1055"/>
    </location>
</feature>
<evidence type="ECO:0000256" key="9">
    <source>
        <dbReference type="SAM" id="Phobius"/>
    </source>
</evidence>
<dbReference type="InterPro" id="IPR027417">
    <property type="entry name" value="P-loop_NTPase"/>
</dbReference>
<keyword evidence="5" id="KW-0547">Nucleotide-binding</keyword>
<gene>
    <name evidence="12" type="ORF">KFL_002760130</name>
</gene>
<evidence type="ECO:0000256" key="2">
    <source>
        <dbReference type="ARBA" id="ARBA00005814"/>
    </source>
</evidence>
<dbReference type="SUPFAM" id="SSF52540">
    <property type="entry name" value="P-loop containing nucleoside triphosphate hydrolases"/>
    <property type="match status" value="1"/>
</dbReference>
<keyword evidence="7 9" id="KW-1133">Transmembrane helix</keyword>
<keyword evidence="13" id="KW-1185">Reference proteome</keyword>
<dbReference type="InterPro" id="IPR043926">
    <property type="entry name" value="ABCG_dom"/>
</dbReference>
<dbReference type="InterPro" id="IPR017871">
    <property type="entry name" value="ABC_transporter-like_CS"/>
</dbReference>
<comment type="similarity">
    <text evidence="2">Belongs to the ABC transporter superfamily. ABCG family. Eye pigment precursor importer (TC 3.A.1.204) subfamily.</text>
</comment>
<evidence type="ECO:0000313" key="12">
    <source>
        <dbReference type="EMBL" id="GAQ86216.1"/>
    </source>
</evidence>
<dbReference type="STRING" id="105231.A0A1Y1IBX8"/>
<dbReference type="SMART" id="SM00382">
    <property type="entry name" value="AAA"/>
    <property type="match status" value="1"/>
</dbReference>
<dbReference type="PROSITE" id="PS00211">
    <property type="entry name" value="ABC_TRANSPORTER_1"/>
    <property type="match status" value="1"/>
</dbReference>
<feature type="transmembrane region" description="Helical" evidence="9">
    <location>
        <begin position="324"/>
        <end position="344"/>
    </location>
</feature>
<dbReference type="GO" id="GO:0016020">
    <property type="term" value="C:membrane"/>
    <property type="evidence" value="ECO:0000318"/>
    <property type="project" value="GO_Central"/>
</dbReference>
<comment type="subcellular location">
    <subcellularLocation>
        <location evidence="1">Membrane</location>
        <topology evidence="1">Multi-pass membrane protein</topology>
    </subcellularLocation>
</comment>
<feature type="transmembrane region" description="Helical" evidence="9">
    <location>
        <begin position="1009"/>
        <end position="1031"/>
    </location>
</feature>
<evidence type="ECO:0000256" key="3">
    <source>
        <dbReference type="ARBA" id="ARBA00022448"/>
    </source>
</evidence>
<dbReference type="EMBL" id="DF237225">
    <property type="protein sequence ID" value="GAQ86216.1"/>
    <property type="molecule type" value="Genomic_DNA"/>
</dbReference>
<evidence type="ECO:0000256" key="6">
    <source>
        <dbReference type="ARBA" id="ARBA00022840"/>
    </source>
</evidence>
<evidence type="ECO:0000256" key="5">
    <source>
        <dbReference type="ARBA" id="ARBA00022741"/>
    </source>
</evidence>
<sequence>MASHVGAWSWVLCLSLLLVATDVASAQTSQNNAPSLSDLYGKQLGDQLKKLFPYCVANGQKDEQDTFGFDATDPSPRVCRATRYKNTVINRLDGPPLINPPTTASKTAGRLCTKAELAIYFSNVDGKVATSANCDPNDPENYLAGCSPGYASWTENTRFQIDDEGEPVRVDALAVSDSSGLDAYACCDGFFCPENLACMIPCPKGAFCPKAQNPPPDGSSRGRPFCVPYPYQAIPWVIGDPPNQVNFIGCGGASTWNAASGSNRGDGIFCDAGAYCPFASGQFNVTSSIQCPAGYYCRKGTTVAKKCSGLASCPAGEFQQDLKGAGIGFVVFLLIVLAITYYLVDYITNWRLEQVEKRRMRSEQHARARQLARERWQRAGRIFIDAYRKKKKELGITRPTTAGSRTGSSYGYPPARPSNDLYGNGSDLYGAPPMAGAGGDLYGVPVEASSPAGDLYGAPAGGDLYGAAPAPAVEMTKRNKKVDYEDVYEELARQNKARSPDESLFDTILNKEGPMAGRKIRIQLELEFREVNLFLKSNGRKLLDNISGILKPGRVTAVMGPSGAGKSMFLTAVAGKETYCNMTGEVLINGQAGNIQAYKRIIGFVPQDDIVHGNLTVEENLWFSANYRLPRGMSKRNKVLIVERTLISLGIDHIRHSRVGTVEQRGISGGQRKRVNVGLEMVIDPSLLILDEPTSGLDSTSSFKVLQALRQEALRGVNIGVVLHQPSYKLFHMFHDVMFLMPGGKVVYLGPVRQAEEYFASLGFAIPDRVNPPDHYMDVLAGEVPSTLENFDIKRLPELWLETQSRPGRSESGLGQVEIPIRDDAFILHPGTGKHIKMNPIVAAESFGNKMIQDMSAKWRQNFEDFADIFRKQENRSGRVTPGFGRQFFTMYSRLCKQQFRSMRVLFQDYVILLITGAALGLLTPTDDSKLGGPTAYTNTIIAVSLLAMIAGLRTFNLDTLNFYRESASGINKLAYFLAKDLSDWPHIFLKPIFYMALFYFFNDPRSTFVSNVGLTICLVYCVTGVSYVLATLMPPSSSQLAAAVVTLIASVIAGKGNSGGIVKVFYALSFARWALEAYVLANARRYSGVWLLTRCGALQKANYDISDYGLCIFMLLFFGVLARWGAFMLLIGLHRDKQK</sequence>
<dbReference type="Proteomes" id="UP000054558">
    <property type="component" value="Unassembled WGS sequence"/>
</dbReference>
<dbReference type="GO" id="GO:0016887">
    <property type="term" value="F:ATP hydrolysis activity"/>
    <property type="evidence" value="ECO:0007669"/>
    <property type="project" value="InterPro"/>
</dbReference>
<name>A0A1Y1IBX8_KLENI</name>
<feature type="transmembrane region" description="Helical" evidence="9">
    <location>
        <begin position="1113"/>
        <end position="1134"/>
    </location>
</feature>
<evidence type="ECO:0000256" key="7">
    <source>
        <dbReference type="ARBA" id="ARBA00022989"/>
    </source>
</evidence>
<keyword evidence="4 9" id="KW-0812">Transmembrane</keyword>
<keyword evidence="10" id="KW-0732">Signal</keyword>
<dbReference type="AlphaFoldDB" id="A0A1Y1IBX8"/>
<evidence type="ECO:0000313" key="13">
    <source>
        <dbReference type="Proteomes" id="UP000054558"/>
    </source>
</evidence>
<evidence type="ECO:0000256" key="4">
    <source>
        <dbReference type="ARBA" id="ARBA00022692"/>
    </source>
</evidence>
<evidence type="ECO:0000256" key="1">
    <source>
        <dbReference type="ARBA" id="ARBA00004141"/>
    </source>
</evidence>
<dbReference type="GO" id="GO:0005524">
    <property type="term" value="F:ATP binding"/>
    <property type="evidence" value="ECO:0007669"/>
    <property type="project" value="UniProtKB-KW"/>
</dbReference>
<dbReference type="Pfam" id="PF19055">
    <property type="entry name" value="ABC2_membrane_7"/>
    <property type="match status" value="1"/>
</dbReference>
<feature type="transmembrane region" description="Helical" evidence="9">
    <location>
        <begin position="905"/>
        <end position="924"/>
    </location>
</feature>
<dbReference type="PANTHER" id="PTHR48041">
    <property type="entry name" value="ABC TRANSPORTER G FAMILY MEMBER 28"/>
    <property type="match status" value="1"/>
</dbReference>
<dbReference type="GO" id="GO:0042626">
    <property type="term" value="F:ATPase-coupled transmembrane transporter activity"/>
    <property type="evidence" value="ECO:0000318"/>
    <property type="project" value="GO_Central"/>
</dbReference>
<dbReference type="InterPro" id="IPR003439">
    <property type="entry name" value="ABC_transporter-like_ATP-bd"/>
</dbReference>